<organism evidence="1 2">
    <name type="scientific">Marinococcus luteus</name>
    <dbReference type="NCBI Taxonomy" id="1122204"/>
    <lineage>
        <taxon>Bacteria</taxon>
        <taxon>Bacillati</taxon>
        <taxon>Bacillota</taxon>
        <taxon>Bacilli</taxon>
        <taxon>Bacillales</taxon>
        <taxon>Bacillaceae</taxon>
        <taxon>Marinococcus</taxon>
    </lineage>
</organism>
<dbReference type="EMBL" id="FNNC01000001">
    <property type="protein sequence ID" value="SDW17282.1"/>
    <property type="molecule type" value="Genomic_DNA"/>
</dbReference>
<protein>
    <submittedName>
        <fullName evidence="1">Heptaprenyl diphosphate synthase (HEPPP synthase) subunit 1</fullName>
    </submittedName>
</protein>
<accession>A0A1H2RCX6</accession>
<dbReference type="InterPro" id="IPR009920">
    <property type="entry name" value="HEPPP_synth_su1"/>
</dbReference>
<dbReference type="STRING" id="1122204.SAMN05421781_0707"/>
<sequence>MNNYWTPCAEEIKKEFQRLTQHSYIEQKIGLPEAHEETIHLLLEALREAKVPRERMVEQIAAVLLVQSAFKAHEQIQLHNDGDDKKIRQLTILNGDLMSSLYYRLLSTAFHQEILLVFTSAIRSMNEAKMKLHFGECRDHTDMLQTLRMSEAGIVEAVIHFYGRPHLAVASSSIFALKRLLHEWEWFGCTEEFSACAAQVQYWEGQSQSAQQILKQLIDQEHSFFHQHVEKDEQLSDKLQSLMDEWIAVGIE</sequence>
<evidence type="ECO:0000313" key="1">
    <source>
        <dbReference type="EMBL" id="SDW17282.1"/>
    </source>
</evidence>
<dbReference type="Proteomes" id="UP000199488">
    <property type="component" value="Unassembled WGS sequence"/>
</dbReference>
<dbReference type="AlphaFoldDB" id="A0A1H2RCX6"/>
<dbReference type="Gene3D" id="1.20.120.1450">
    <property type="match status" value="1"/>
</dbReference>
<dbReference type="RefSeq" id="WP_091611221.1">
    <property type="nucleotide sequence ID" value="NZ_FNNC01000001.1"/>
</dbReference>
<evidence type="ECO:0000313" key="2">
    <source>
        <dbReference type="Proteomes" id="UP000199488"/>
    </source>
</evidence>
<name>A0A1H2RCX6_9BACI</name>
<dbReference type="OrthoDB" id="2417886at2"/>
<proteinExistence type="predicted"/>
<dbReference type="Pfam" id="PF07307">
    <property type="entry name" value="HEPPP_synt_1"/>
    <property type="match status" value="1"/>
</dbReference>
<reference evidence="1 2" key="1">
    <citation type="submission" date="2016-10" db="EMBL/GenBank/DDBJ databases">
        <authorList>
            <person name="de Groot N.N."/>
        </authorList>
    </citation>
    <scope>NUCLEOTIDE SEQUENCE [LARGE SCALE GENOMIC DNA]</scope>
    <source>
        <strain evidence="1 2">DSM 23126</strain>
    </source>
</reference>
<keyword evidence="2" id="KW-1185">Reference proteome</keyword>
<dbReference type="GO" id="GO:0009234">
    <property type="term" value="P:menaquinone biosynthetic process"/>
    <property type="evidence" value="ECO:0007669"/>
    <property type="project" value="InterPro"/>
</dbReference>
<gene>
    <name evidence="1" type="ORF">SAMN05421781_0707</name>
</gene>